<dbReference type="InParanoid" id="A0A7N2KSU1"/>
<dbReference type="AlphaFoldDB" id="A0A7N2KSU1"/>
<keyword evidence="3" id="KW-1185">Reference proteome</keyword>
<sequence length="181" mass="19161">MHGRGSQASAPASDAAGRGDAGGTPQTARPSRVVPRRATWRIPTRADAGRRGQNRRRRGRNRADSAEIGPNRSVSAVSAISAGDRYGRNMPESAGIGRNRPKSAVKIAREAEILASDAFLALFFLCFVNQIFTGLLNHIINFGVGRHGGHEAVDVCPVGTAIGVVTSFKIVLGNHGHVLSF</sequence>
<evidence type="ECO:0000256" key="1">
    <source>
        <dbReference type="SAM" id="MobiDB-lite"/>
    </source>
</evidence>
<reference evidence="3" key="1">
    <citation type="journal article" date="2016" name="G3 (Bethesda)">
        <title>First Draft Assembly and Annotation of the Genome of a California Endemic Oak Quercus lobata Nee (Fagaceae).</title>
        <authorList>
            <person name="Sork V.L."/>
            <person name="Fitz-Gibbon S.T."/>
            <person name="Puiu D."/>
            <person name="Crepeau M."/>
            <person name="Gugger P.F."/>
            <person name="Sherman R."/>
            <person name="Stevens K."/>
            <person name="Langley C.H."/>
            <person name="Pellegrini M."/>
            <person name="Salzberg S.L."/>
        </authorList>
    </citation>
    <scope>NUCLEOTIDE SEQUENCE [LARGE SCALE GENOMIC DNA]</scope>
    <source>
        <strain evidence="3">cv. SW786</strain>
    </source>
</reference>
<evidence type="ECO:0000313" key="3">
    <source>
        <dbReference type="Proteomes" id="UP000594261"/>
    </source>
</evidence>
<dbReference type="Proteomes" id="UP000594261">
    <property type="component" value="Chromosome 2"/>
</dbReference>
<accession>A0A7N2KSU1</accession>
<feature type="compositionally biased region" description="Low complexity" evidence="1">
    <location>
        <begin position="1"/>
        <end position="18"/>
    </location>
</feature>
<reference evidence="2" key="2">
    <citation type="submission" date="2021-01" db="UniProtKB">
        <authorList>
            <consortium name="EnsemblPlants"/>
        </authorList>
    </citation>
    <scope>IDENTIFICATION</scope>
</reference>
<dbReference type="Gramene" id="QL02p012052:mrna">
    <property type="protein sequence ID" value="QL02p012052:mrna"/>
    <property type="gene ID" value="QL02p012052"/>
</dbReference>
<feature type="region of interest" description="Disordered" evidence="1">
    <location>
        <begin position="1"/>
        <end position="70"/>
    </location>
</feature>
<name>A0A7N2KSU1_QUELO</name>
<protein>
    <submittedName>
        <fullName evidence="2">Uncharacterized protein</fullName>
    </submittedName>
</protein>
<evidence type="ECO:0000313" key="2">
    <source>
        <dbReference type="EnsemblPlants" id="QL02p012052:mrna"/>
    </source>
</evidence>
<proteinExistence type="predicted"/>
<dbReference type="EnsemblPlants" id="QL02p012052:mrna">
    <property type="protein sequence ID" value="QL02p012052:mrna"/>
    <property type="gene ID" value="QL02p012052"/>
</dbReference>
<organism evidence="2 3">
    <name type="scientific">Quercus lobata</name>
    <name type="common">Valley oak</name>
    <dbReference type="NCBI Taxonomy" id="97700"/>
    <lineage>
        <taxon>Eukaryota</taxon>
        <taxon>Viridiplantae</taxon>
        <taxon>Streptophyta</taxon>
        <taxon>Embryophyta</taxon>
        <taxon>Tracheophyta</taxon>
        <taxon>Spermatophyta</taxon>
        <taxon>Magnoliopsida</taxon>
        <taxon>eudicotyledons</taxon>
        <taxon>Gunneridae</taxon>
        <taxon>Pentapetalae</taxon>
        <taxon>rosids</taxon>
        <taxon>fabids</taxon>
        <taxon>Fagales</taxon>
        <taxon>Fagaceae</taxon>
        <taxon>Quercus</taxon>
    </lineage>
</organism>